<keyword evidence="2" id="KW-0813">Transport</keyword>
<dbReference type="InterPro" id="IPR039424">
    <property type="entry name" value="SBP_5"/>
</dbReference>
<dbReference type="Pfam" id="PF00496">
    <property type="entry name" value="SBP_bac_5"/>
    <property type="match status" value="1"/>
</dbReference>
<dbReference type="EMBL" id="DVMO01000140">
    <property type="protein sequence ID" value="HIU28489.1"/>
    <property type="molecule type" value="Genomic_DNA"/>
</dbReference>
<comment type="caution">
    <text evidence="6">The sequence shown here is derived from an EMBL/GenBank/DDBJ whole genome shotgun (WGS) entry which is preliminary data.</text>
</comment>
<gene>
    <name evidence="6" type="ORF">IAD16_08935</name>
</gene>
<organism evidence="6 7">
    <name type="scientific">Candidatus Fimisoma avicola</name>
    <dbReference type="NCBI Taxonomy" id="2840826"/>
    <lineage>
        <taxon>Bacteria</taxon>
        <taxon>Bacillati</taxon>
        <taxon>Bacillota</taxon>
        <taxon>Clostridia</taxon>
        <taxon>Eubacteriales</taxon>
        <taxon>Candidatus Fimisoma</taxon>
    </lineage>
</organism>
<comment type="similarity">
    <text evidence="1">Belongs to the bacterial solute-binding protein 5 family.</text>
</comment>
<evidence type="ECO:0000256" key="1">
    <source>
        <dbReference type="ARBA" id="ARBA00005695"/>
    </source>
</evidence>
<sequence length="544" mass="61427">MKFNKNDLQESKAFKILQKYWLYIVVATAIIVVAISSISIYREEVLEIDPDVNHVQQDTLYFAATSIDTLNPVVSSSEDTFYISKLIYNSLFDYTDDLNVQPELAESYEVNTDRAYVDITLKDGVLWHDGTGLTAGDVRFTVNAIKSVGSEGIYYEAVSKINSVTVQGDKTLRIYFRNNTDCSLDALTFPILPEDQYSSTRSLINTTDDFEPVGTGQYKFASYDYLEALNLSPNGQYFGTKAANSITVNILPDKSLASNMMEINNVTCYIDDTTERKSLVADKGFQMYDIVSNDVDFIVFNTSAEILSTKEMRQALCYAIDRDEVLNDGYMGDGVITDTIYYPNFLGVSDTGDVYSYDRDKAIELMAEQGYEDSDLNGKLENGDGEEVSLNILVNSDNANRLAAARIIEDNLESAGFSVTITSSDWEEYTDLIERGEFDILVTGYEIEASYDLRGFFDGTNPWNYTNNDILQLVNELDRLHTSQEYTAAYETIKEALIDEIPYYSLCYRKMGLVGLSTFEADQLPMFNDIYRNCNTWSWSIQEG</sequence>
<dbReference type="PIRSF" id="PIRSF002741">
    <property type="entry name" value="MppA"/>
    <property type="match status" value="1"/>
</dbReference>
<keyword evidence="3" id="KW-0732">Signal</keyword>
<accession>A0A9D1I5E1</accession>
<evidence type="ECO:0000256" key="3">
    <source>
        <dbReference type="ARBA" id="ARBA00022729"/>
    </source>
</evidence>
<dbReference type="PANTHER" id="PTHR30290:SF9">
    <property type="entry name" value="OLIGOPEPTIDE-BINDING PROTEIN APPA"/>
    <property type="match status" value="1"/>
</dbReference>
<evidence type="ECO:0000313" key="6">
    <source>
        <dbReference type="EMBL" id="HIU28489.1"/>
    </source>
</evidence>
<evidence type="ECO:0000313" key="7">
    <source>
        <dbReference type="Proteomes" id="UP000824091"/>
    </source>
</evidence>
<dbReference type="GO" id="GO:0015833">
    <property type="term" value="P:peptide transport"/>
    <property type="evidence" value="ECO:0007669"/>
    <property type="project" value="TreeGrafter"/>
</dbReference>
<proteinExistence type="inferred from homology"/>
<feature type="transmembrane region" description="Helical" evidence="4">
    <location>
        <begin position="20"/>
        <end position="41"/>
    </location>
</feature>
<feature type="domain" description="Solute-binding protein family 5" evidence="5">
    <location>
        <begin position="99"/>
        <end position="446"/>
    </location>
</feature>
<dbReference type="CDD" id="cd00995">
    <property type="entry name" value="PBP2_NikA_DppA_OppA_like"/>
    <property type="match status" value="1"/>
</dbReference>
<evidence type="ECO:0000256" key="2">
    <source>
        <dbReference type="ARBA" id="ARBA00022448"/>
    </source>
</evidence>
<dbReference type="GO" id="GO:1904680">
    <property type="term" value="F:peptide transmembrane transporter activity"/>
    <property type="evidence" value="ECO:0007669"/>
    <property type="project" value="TreeGrafter"/>
</dbReference>
<reference evidence="6" key="1">
    <citation type="submission" date="2020-10" db="EMBL/GenBank/DDBJ databases">
        <authorList>
            <person name="Gilroy R."/>
        </authorList>
    </citation>
    <scope>NUCLEOTIDE SEQUENCE</scope>
    <source>
        <strain evidence="6">11300</strain>
    </source>
</reference>
<dbReference type="Proteomes" id="UP000824091">
    <property type="component" value="Unassembled WGS sequence"/>
</dbReference>
<dbReference type="InterPro" id="IPR030678">
    <property type="entry name" value="Peptide/Ni-bd"/>
</dbReference>
<dbReference type="Gene3D" id="3.10.105.10">
    <property type="entry name" value="Dipeptide-binding Protein, Domain 3"/>
    <property type="match status" value="1"/>
</dbReference>
<dbReference type="SUPFAM" id="SSF53850">
    <property type="entry name" value="Periplasmic binding protein-like II"/>
    <property type="match status" value="1"/>
</dbReference>
<dbReference type="GO" id="GO:0042597">
    <property type="term" value="C:periplasmic space"/>
    <property type="evidence" value="ECO:0007669"/>
    <property type="project" value="UniProtKB-ARBA"/>
</dbReference>
<name>A0A9D1I5E1_9FIRM</name>
<dbReference type="Gene3D" id="3.90.76.10">
    <property type="entry name" value="Dipeptide-binding Protein, Domain 1"/>
    <property type="match status" value="1"/>
</dbReference>
<dbReference type="GO" id="GO:0043190">
    <property type="term" value="C:ATP-binding cassette (ABC) transporter complex"/>
    <property type="evidence" value="ECO:0007669"/>
    <property type="project" value="InterPro"/>
</dbReference>
<dbReference type="PANTHER" id="PTHR30290">
    <property type="entry name" value="PERIPLASMIC BINDING COMPONENT OF ABC TRANSPORTER"/>
    <property type="match status" value="1"/>
</dbReference>
<reference evidence="6" key="2">
    <citation type="journal article" date="2021" name="PeerJ">
        <title>Extensive microbial diversity within the chicken gut microbiome revealed by metagenomics and culture.</title>
        <authorList>
            <person name="Gilroy R."/>
            <person name="Ravi A."/>
            <person name="Getino M."/>
            <person name="Pursley I."/>
            <person name="Horton D.L."/>
            <person name="Alikhan N.F."/>
            <person name="Baker D."/>
            <person name="Gharbi K."/>
            <person name="Hall N."/>
            <person name="Watson M."/>
            <person name="Adriaenssens E.M."/>
            <person name="Foster-Nyarko E."/>
            <person name="Jarju S."/>
            <person name="Secka A."/>
            <person name="Antonio M."/>
            <person name="Oren A."/>
            <person name="Chaudhuri R.R."/>
            <person name="La Ragione R."/>
            <person name="Hildebrand F."/>
            <person name="Pallen M.J."/>
        </authorList>
    </citation>
    <scope>NUCLEOTIDE SEQUENCE</scope>
    <source>
        <strain evidence="6">11300</strain>
    </source>
</reference>
<evidence type="ECO:0000259" key="5">
    <source>
        <dbReference type="Pfam" id="PF00496"/>
    </source>
</evidence>
<protein>
    <submittedName>
        <fullName evidence="6">ABC transporter substrate-binding protein</fullName>
    </submittedName>
</protein>
<dbReference type="InterPro" id="IPR000914">
    <property type="entry name" value="SBP_5_dom"/>
</dbReference>
<keyword evidence="4" id="KW-1133">Transmembrane helix</keyword>
<dbReference type="AlphaFoldDB" id="A0A9D1I5E1"/>
<evidence type="ECO:0000256" key="4">
    <source>
        <dbReference type="SAM" id="Phobius"/>
    </source>
</evidence>
<keyword evidence="4" id="KW-0812">Transmembrane</keyword>
<keyword evidence="4" id="KW-0472">Membrane</keyword>
<dbReference type="Gene3D" id="3.40.190.10">
    <property type="entry name" value="Periplasmic binding protein-like II"/>
    <property type="match status" value="1"/>
</dbReference>